<feature type="transmembrane region" description="Helical" evidence="1">
    <location>
        <begin position="218"/>
        <end position="236"/>
    </location>
</feature>
<dbReference type="EMBL" id="RSCO01000039">
    <property type="protein sequence ID" value="RYM91868.1"/>
    <property type="molecule type" value="Genomic_DNA"/>
</dbReference>
<accession>A0A8B3RF60</accession>
<reference evidence="2 3" key="1">
    <citation type="journal article" date="2019" name="Appl. Environ. Microbiol.">
        <title>Dissecting the evolutionary development of the Bifidobacterium animalis species through comparative genomics analyses.</title>
        <authorList>
            <person name="Lugli G.A."/>
            <person name="Mancino W."/>
            <person name="Milani C."/>
            <person name="Duranti S."/>
            <person name="Mancabelli L."/>
            <person name="Napoli S."/>
            <person name="Mangifesta M."/>
            <person name="Viappiani A."/>
            <person name="Anzalone R."/>
            <person name="Longhi G."/>
            <person name="van Sinderen D."/>
            <person name="Ventura M."/>
            <person name="Turroni F."/>
        </authorList>
    </citation>
    <scope>NUCLEOTIDE SEQUENCE [LARGE SCALE GENOMIC DNA]</scope>
    <source>
        <strain evidence="2 3">2011B</strain>
    </source>
</reference>
<evidence type="ECO:0000256" key="1">
    <source>
        <dbReference type="SAM" id="Phobius"/>
    </source>
</evidence>
<evidence type="ECO:0000313" key="2">
    <source>
        <dbReference type="EMBL" id="RYM91868.1"/>
    </source>
</evidence>
<protein>
    <submittedName>
        <fullName evidence="2">Uncharacterized protein</fullName>
    </submittedName>
</protein>
<dbReference type="InterPro" id="IPR027417">
    <property type="entry name" value="P-loop_NTPase"/>
</dbReference>
<keyword evidence="1" id="KW-0472">Membrane</keyword>
<keyword evidence="1" id="KW-1133">Transmembrane helix</keyword>
<keyword evidence="1" id="KW-0812">Transmembrane</keyword>
<dbReference type="SUPFAM" id="SSF52540">
    <property type="entry name" value="P-loop containing nucleoside triphosphate hydrolases"/>
    <property type="match status" value="1"/>
</dbReference>
<dbReference type="Proteomes" id="UP000293613">
    <property type="component" value="Unassembled WGS sequence"/>
</dbReference>
<feature type="transmembrane region" description="Helical" evidence="1">
    <location>
        <begin position="242"/>
        <end position="260"/>
    </location>
</feature>
<sequence>MWYELEPLPGQGVDDQHVYLEQARRAAAALGLSDRPSIDTWWRMLTHRDDGMILAADRTGRWVCLPDGVDTDVIRILAAACHAKARQLDEAPGILTTRLKWAHAIMPASVTLSRTARGGPDDTDNENIRLDPPAGGVIVLNIRRQGHWETSRAKDWLADEFNMAPDTNRLQETGVGVCRVNAGMPDLADAHREVKRAANALNLGITPGVASHASRPGLAGLIIAVLCAMLAVFLFIRLGVWWPLPAAIPLLAAMIIRRARMGMDAPIWQRPRHYWRWRARMRRCDPADYKSRYAGDDHTANRRKTAHAYAYQRSTFPLPADTLTGLTAPPQAGNAVSTGLSNRPGELETADGPLLGLDAAGLDVRMPANITWDGVALIGKPGGGKSNSMHGLEHWAAGHMHPADSLIVFEAKGRDSFPILHTLMPGMRFMDVADPATPIVSLLGEGTAHERAQRFATLMRGALGDQQIGPQSRLQLADSVELALRALAQPGPFARHCKAQGVNPPHDWVDCTFTLLFGHGAQQGRALAAAISRLLDDDEARQAVERLHGGVNENTGRPAVPDAQLYQRLYAPMNKMSLLAATPAITASRPTLTWRQLLSHGVQLAINLGDPVSEQVAAMADDSRTLVGALLFQGLRTEIGALCAGWETKNRHVRIFVDELTDITGADGRDSGGNVDAVEWLRSRARAYGAELTVGTQYPEQLSDRLLACITGFRTIGSYVLLAPTSAQTMADVLGVQTAAIRSLPTHVACWRTTDAHGGNLPALTLSVPHFDAGAGV</sequence>
<organism evidence="2 3">
    <name type="scientific">Bifidobacterium animalis subsp. lactis</name>
    <name type="common">Bifidobacterium lactis</name>
    <dbReference type="NCBI Taxonomy" id="302911"/>
    <lineage>
        <taxon>Bacteria</taxon>
        <taxon>Bacillati</taxon>
        <taxon>Actinomycetota</taxon>
        <taxon>Actinomycetes</taxon>
        <taxon>Bifidobacteriales</taxon>
        <taxon>Bifidobacteriaceae</taxon>
        <taxon>Bifidobacterium</taxon>
    </lineage>
</organism>
<name>A0A8B3RF60_BIFAN</name>
<dbReference type="AlphaFoldDB" id="A0A8B3RF60"/>
<gene>
    <name evidence="2" type="ORF">PG2011B_1662</name>
</gene>
<dbReference type="RefSeq" id="WP_130077804.1">
    <property type="nucleotide sequence ID" value="NZ_RSCO01000039.1"/>
</dbReference>
<dbReference type="Gene3D" id="3.40.50.300">
    <property type="entry name" value="P-loop containing nucleotide triphosphate hydrolases"/>
    <property type="match status" value="1"/>
</dbReference>
<evidence type="ECO:0000313" key="3">
    <source>
        <dbReference type="Proteomes" id="UP000293613"/>
    </source>
</evidence>
<proteinExistence type="predicted"/>
<comment type="caution">
    <text evidence="2">The sequence shown here is derived from an EMBL/GenBank/DDBJ whole genome shotgun (WGS) entry which is preliminary data.</text>
</comment>